<dbReference type="InterPro" id="IPR000653">
    <property type="entry name" value="DegT/StrS_aminotransferase"/>
</dbReference>
<protein>
    <submittedName>
        <fullName evidence="1">Uncharacterized protein</fullName>
    </submittedName>
</protein>
<name>A0A6L8W8E9_9PROT</name>
<dbReference type="EMBL" id="WTUW01000002">
    <property type="protein sequence ID" value="MZR31375.1"/>
    <property type="molecule type" value="Genomic_DNA"/>
</dbReference>
<keyword evidence="2" id="KW-1185">Reference proteome</keyword>
<evidence type="ECO:0000313" key="1">
    <source>
        <dbReference type="EMBL" id="MZR31375.1"/>
    </source>
</evidence>
<dbReference type="AlphaFoldDB" id="A0A6L8W8E9"/>
<reference evidence="1 2" key="1">
    <citation type="submission" date="2019-12" db="EMBL/GenBank/DDBJ databases">
        <title>Snethiella sp. nov. sp. isolated from sea sand.</title>
        <authorList>
            <person name="Kim J."/>
            <person name="Jeong S.E."/>
            <person name="Jung H.S."/>
            <person name="Jeon C.O."/>
        </authorList>
    </citation>
    <scope>NUCLEOTIDE SEQUENCE [LARGE SCALE GENOMIC DNA]</scope>
    <source>
        <strain evidence="1 2">DP05</strain>
    </source>
</reference>
<comment type="caution">
    <text evidence="1">The sequence shown here is derived from an EMBL/GenBank/DDBJ whole genome shotgun (WGS) entry which is preliminary data.</text>
</comment>
<gene>
    <name evidence="1" type="ORF">GQE98_12095</name>
</gene>
<dbReference type="Gene3D" id="3.40.640.10">
    <property type="entry name" value="Type I PLP-dependent aspartate aminotransferase-like (Major domain)"/>
    <property type="match status" value="1"/>
</dbReference>
<proteinExistence type="predicted"/>
<dbReference type="InterPro" id="IPR015424">
    <property type="entry name" value="PyrdxlP-dep_Trfase"/>
</dbReference>
<dbReference type="SUPFAM" id="SSF53383">
    <property type="entry name" value="PLP-dependent transferases"/>
    <property type="match status" value="1"/>
</dbReference>
<sequence length="59" mass="6856">MLGFFVFVDIRSETHNLDEMALEGAMTEKTESIVPVHYADWSEEEQVNVIIEIFSFFGR</sequence>
<dbReference type="InterPro" id="IPR015421">
    <property type="entry name" value="PyrdxlP-dep_Trfase_major"/>
</dbReference>
<accession>A0A6L8W8E9</accession>
<evidence type="ECO:0000313" key="2">
    <source>
        <dbReference type="Proteomes" id="UP000476030"/>
    </source>
</evidence>
<dbReference type="RefSeq" id="WP_161315884.1">
    <property type="nucleotide sequence ID" value="NZ_WTUW01000002.1"/>
</dbReference>
<organism evidence="1 2">
    <name type="scientific">Sneathiella litorea</name>
    <dbReference type="NCBI Taxonomy" id="2606216"/>
    <lineage>
        <taxon>Bacteria</taxon>
        <taxon>Pseudomonadati</taxon>
        <taxon>Pseudomonadota</taxon>
        <taxon>Alphaproteobacteria</taxon>
        <taxon>Sneathiellales</taxon>
        <taxon>Sneathiellaceae</taxon>
        <taxon>Sneathiella</taxon>
    </lineage>
</organism>
<dbReference type="Proteomes" id="UP000476030">
    <property type="component" value="Unassembled WGS sequence"/>
</dbReference>
<dbReference type="Pfam" id="PF01041">
    <property type="entry name" value="DegT_DnrJ_EryC1"/>
    <property type="match status" value="1"/>
</dbReference>